<dbReference type="EMBL" id="CADEBC010000481">
    <property type="protein sequence ID" value="CAB3234263.1"/>
    <property type="molecule type" value="Genomic_DNA"/>
</dbReference>
<evidence type="ECO:0000313" key="2">
    <source>
        <dbReference type="EMBL" id="CAB3234263.1"/>
    </source>
</evidence>
<feature type="region of interest" description="Disordered" evidence="1">
    <location>
        <begin position="1"/>
        <end position="24"/>
    </location>
</feature>
<sequence>MRRVFSSRFGGKRRPMASARNAHWRSARGRRGPNYSRYLRCLFLEANCFQKCHGVPLAAAPTSTKPVWETCCHPSYYQRHLSASMHIELHI</sequence>
<gene>
    <name evidence="2" type="ORF">APLA_LOCUS5545</name>
</gene>
<proteinExistence type="predicted"/>
<accession>A0A8S0ZMD7</accession>
<feature type="compositionally biased region" description="Basic residues" evidence="1">
    <location>
        <begin position="1"/>
        <end position="15"/>
    </location>
</feature>
<keyword evidence="3" id="KW-1185">Reference proteome</keyword>
<name>A0A8S0ZMD7_ARCPL</name>
<evidence type="ECO:0000313" key="3">
    <source>
        <dbReference type="Proteomes" id="UP000494106"/>
    </source>
</evidence>
<dbReference type="Proteomes" id="UP000494106">
    <property type="component" value="Unassembled WGS sequence"/>
</dbReference>
<dbReference type="AlphaFoldDB" id="A0A8S0ZMD7"/>
<organism evidence="2 3">
    <name type="scientific">Arctia plantaginis</name>
    <name type="common">Wood tiger moth</name>
    <name type="synonym">Phalaena plantaginis</name>
    <dbReference type="NCBI Taxonomy" id="874455"/>
    <lineage>
        <taxon>Eukaryota</taxon>
        <taxon>Metazoa</taxon>
        <taxon>Ecdysozoa</taxon>
        <taxon>Arthropoda</taxon>
        <taxon>Hexapoda</taxon>
        <taxon>Insecta</taxon>
        <taxon>Pterygota</taxon>
        <taxon>Neoptera</taxon>
        <taxon>Endopterygota</taxon>
        <taxon>Lepidoptera</taxon>
        <taxon>Glossata</taxon>
        <taxon>Ditrysia</taxon>
        <taxon>Noctuoidea</taxon>
        <taxon>Erebidae</taxon>
        <taxon>Arctiinae</taxon>
        <taxon>Arctia</taxon>
    </lineage>
</organism>
<reference evidence="2 3" key="1">
    <citation type="submission" date="2020-04" db="EMBL/GenBank/DDBJ databases">
        <authorList>
            <person name="Wallbank WR R."/>
            <person name="Pardo Diaz C."/>
            <person name="Kozak K."/>
            <person name="Martin S."/>
            <person name="Jiggins C."/>
            <person name="Moest M."/>
            <person name="Warren A I."/>
            <person name="Byers J.R.P. K."/>
            <person name="Montejo-Kovacevich G."/>
            <person name="Yen C E."/>
        </authorList>
    </citation>
    <scope>NUCLEOTIDE SEQUENCE [LARGE SCALE GENOMIC DNA]</scope>
</reference>
<comment type="caution">
    <text evidence="2">The sequence shown here is derived from an EMBL/GenBank/DDBJ whole genome shotgun (WGS) entry which is preliminary data.</text>
</comment>
<evidence type="ECO:0000256" key="1">
    <source>
        <dbReference type="SAM" id="MobiDB-lite"/>
    </source>
</evidence>
<protein>
    <submittedName>
        <fullName evidence="2">Uncharacterized protein</fullName>
    </submittedName>
</protein>